<dbReference type="SUPFAM" id="SSF49464">
    <property type="entry name" value="Carboxypeptidase regulatory domain-like"/>
    <property type="match status" value="1"/>
</dbReference>
<dbReference type="Pfam" id="PF13620">
    <property type="entry name" value="CarboxypepD_reg"/>
    <property type="match status" value="1"/>
</dbReference>
<organism evidence="1 2">
    <name type="scientific">Microbacterium terricola</name>
    <dbReference type="NCBI Taxonomy" id="344163"/>
    <lineage>
        <taxon>Bacteria</taxon>
        <taxon>Bacillati</taxon>
        <taxon>Actinomycetota</taxon>
        <taxon>Actinomycetes</taxon>
        <taxon>Micrococcales</taxon>
        <taxon>Microbacteriaceae</taxon>
        <taxon>Microbacterium</taxon>
    </lineage>
</organism>
<keyword evidence="2" id="KW-1185">Reference proteome</keyword>
<dbReference type="Gene3D" id="2.60.40.1120">
    <property type="entry name" value="Carboxypeptidase-like, regulatory domain"/>
    <property type="match status" value="1"/>
</dbReference>
<dbReference type="InterPro" id="IPR008969">
    <property type="entry name" value="CarboxyPept-like_regulatory"/>
</dbReference>
<proteinExistence type="predicted"/>
<gene>
    <name evidence="1" type="ORF">Microterr_12200</name>
</gene>
<sequence>MSAVATETRGIYRRNGLGLRWTRRIALAVVLSMFVGFGIAAPAYAAGAVTSSPTPTISAAKKAATLRFTAAPVPRIKGSAKAGNTLTAVHGTWRPTPTFSYQWKRNGKAISGAKSKTYKARAADVGKKITVTVTGRKSGYTRTSRTSAARNVVQATGTITGTVVNTAGQPLNSATVQLAYLTTTGGYTEVARVVTGSAGTFTFTNVTPGYYYNLYVSRSGYLSGYAYGSPGLIEAGAKYVWNPVLSAAPAATATASGCFDQNTIKYSHGTSNILALRSIDGATWTEGGQLQRDWQGCFSATVTSGYYWKFRMTVLIGSIVAVAESDPHYFTAGENYSYPSIIYFE</sequence>
<dbReference type="Gene3D" id="2.60.40.2700">
    <property type="match status" value="1"/>
</dbReference>
<accession>A0ABM8DYG4</accession>
<reference evidence="1 2" key="1">
    <citation type="submission" date="2022-12" db="EMBL/GenBank/DDBJ databases">
        <title>Microbacterium terricola strain KV-448 chromosome, complete genome.</title>
        <authorList>
            <person name="Oshima T."/>
            <person name="Moriya T."/>
            <person name="Bessho Y."/>
        </authorList>
    </citation>
    <scope>NUCLEOTIDE SEQUENCE [LARGE SCALE GENOMIC DNA]</scope>
    <source>
        <strain evidence="1 2">KV-448</strain>
    </source>
</reference>
<dbReference type="EMBL" id="AP027141">
    <property type="protein sequence ID" value="BDV30560.1"/>
    <property type="molecule type" value="Genomic_DNA"/>
</dbReference>
<name>A0ABM8DYG4_9MICO</name>
<protein>
    <recommendedName>
        <fullName evidence="3">Alpha-amylase</fullName>
    </recommendedName>
</protein>
<evidence type="ECO:0008006" key="3">
    <source>
        <dbReference type="Google" id="ProtNLM"/>
    </source>
</evidence>
<evidence type="ECO:0000313" key="1">
    <source>
        <dbReference type="EMBL" id="BDV30560.1"/>
    </source>
</evidence>
<evidence type="ECO:0000313" key="2">
    <source>
        <dbReference type="Proteomes" id="UP001317779"/>
    </source>
</evidence>
<dbReference type="Proteomes" id="UP001317779">
    <property type="component" value="Chromosome"/>
</dbReference>